<dbReference type="SUPFAM" id="SSF54631">
    <property type="entry name" value="CBS-domain pair"/>
    <property type="match status" value="1"/>
</dbReference>
<dbReference type="AlphaFoldDB" id="A0A7Z0VJN8"/>
<dbReference type="EC" id="5.3.1.13" evidence="5"/>
<evidence type="ECO:0000313" key="5">
    <source>
        <dbReference type="EMBL" id="ODJ86852.1"/>
    </source>
</evidence>
<dbReference type="InterPro" id="IPR018490">
    <property type="entry name" value="cNMP-bd_dom_sf"/>
</dbReference>
<dbReference type="SMART" id="SM00116">
    <property type="entry name" value="CBS"/>
    <property type="match status" value="2"/>
</dbReference>
<dbReference type="InterPro" id="IPR018821">
    <property type="entry name" value="DUF294_put_nucleoTrafse_sb-bd"/>
</dbReference>
<dbReference type="Pfam" id="PF03445">
    <property type="entry name" value="DUF294"/>
    <property type="match status" value="1"/>
</dbReference>
<dbReference type="OrthoDB" id="9808528at2"/>
<dbReference type="PANTHER" id="PTHR43080">
    <property type="entry name" value="CBS DOMAIN-CONTAINING PROTEIN CBSX3, MITOCHONDRIAL"/>
    <property type="match status" value="1"/>
</dbReference>
<name>A0A7Z0VJN8_9GAMM</name>
<sequence>MEIELVEIRDFLAQRPPFDALPEEQLNQLPKSLEIRYLRRGSLFPPADTTQGFIYILRSGAIELRDDEDNLVEKLAEGGLYTTDCQLIDFSRASHGLAVEDSLIYQLPCYVLTTLRKTEPAFDRHFAESIRDRLKQAVRTLQDYGEDKNCVAEMTVEVSDLIKKTPVTIDINSTIRQAAELMSDKNVSSVMILKGTKLAGIITDRDLRKRCIAAGVSVDQPVSQIMTTNLETIQEGTMAIQALMTMTRLHVHHLPVKRGDEVVGMLTATDLARHQSTNSAYLASDIRKSATVDDLAHVSERLPDLQFHLANSNASALHIGEAISSITDSLTARLIEMAEAELGPPPVRYVWLCGGSQARGEQTSHSDQDNAMLISDEMKPEHADYFERLANRVSDGLNACGFIYCPGDAMATNPKWRQTLRIWRKYFNAWINKPEPMALMLSSIFFDLRPIYGEVELFKELQSDILSKTRGNGIFTAYMAANALHHRPPLGFFRTFVLIHDGKHDDTFDIKHRGIVPITDIARVFALDQGLTPVNTTERLEAAAETTVLSRDMGENLVDALEFIASIRIYHQAEQIRKGLKPDNYLSPEELSDLERRHLKDAFRVIQEMQDAMENRYQGGRFV</sequence>
<dbReference type="InterPro" id="IPR046342">
    <property type="entry name" value="CBS_dom_sf"/>
</dbReference>
<dbReference type="PANTHER" id="PTHR43080:SF2">
    <property type="entry name" value="CBS DOMAIN-CONTAINING PROTEIN"/>
    <property type="match status" value="1"/>
</dbReference>
<keyword evidence="6" id="KW-1185">Reference proteome</keyword>
<proteinExistence type="predicted"/>
<evidence type="ECO:0000313" key="6">
    <source>
        <dbReference type="Proteomes" id="UP000094769"/>
    </source>
</evidence>
<dbReference type="Gene3D" id="2.60.120.10">
    <property type="entry name" value="Jelly Rolls"/>
    <property type="match status" value="1"/>
</dbReference>
<evidence type="ECO:0000259" key="4">
    <source>
        <dbReference type="PROSITE" id="PS51371"/>
    </source>
</evidence>
<evidence type="ECO:0000256" key="2">
    <source>
        <dbReference type="PROSITE-ProRule" id="PRU00703"/>
    </source>
</evidence>
<dbReference type="InterPro" id="IPR000644">
    <property type="entry name" value="CBS_dom"/>
</dbReference>
<dbReference type="PROSITE" id="PS51371">
    <property type="entry name" value="CBS"/>
    <property type="match status" value="2"/>
</dbReference>
<dbReference type="InterPro" id="IPR000595">
    <property type="entry name" value="cNMP-bd_dom"/>
</dbReference>
<dbReference type="InterPro" id="IPR005105">
    <property type="entry name" value="GlnD_Uridyltrans_N"/>
</dbReference>
<dbReference type="CDD" id="cd05401">
    <property type="entry name" value="NT_GlnE_GlnD_like"/>
    <property type="match status" value="1"/>
</dbReference>
<dbReference type="PROSITE" id="PS50042">
    <property type="entry name" value="CNMP_BINDING_3"/>
    <property type="match status" value="1"/>
</dbReference>
<accession>A0A7Z0VJN8</accession>
<feature type="domain" description="CBS" evidence="4">
    <location>
        <begin position="162"/>
        <end position="218"/>
    </location>
</feature>
<dbReference type="InterPro" id="IPR051257">
    <property type="entry name" value="Diverse_CBS-Domain"/>
</dbReference>
<dbReference type="Pfam" id="PF00571">
    <property type="entry name" value="CBS"/>
    <property type="match status" value="2"/>
</dbReference>
<dbReference type="GO" id="GO:0019146">
    <property type="term" value="F:arabinose-5-phosphate isomerase activity"/>
    <property type="evidence" value="ECO:0007669"/>
    <property type="project" value="UniProtKB-EC"/>
</dbReference>
<feature type="domain" description="Cyclic nucleotide-binding" evidence="3">
    <location>
        <begin position="17"/>
        <end position="107"/>
    </location>
</feature>
<dbReference type="SUPFAM" id="SSF51206">
    <property type="entry name" value="cAMP-binding domain-like"/>
    <property type="match status" value="1"/>
</dbReference>
<dbReference type="Pfam" id="PF10335">
    <property type="entry name" value="DUF294_C"/>
    <property type="match status" value="1"/>
</dbReference>
<dbReference type="Proteomes" id="UP000094769">
    <property type="component" value="Unassembled WGS sequence"/>
</dbReference>
<dbReference type="InterPro" id="IPR014710">
    <property type="entry name" value="RmlC-like_jellyroll"/>
</dbReference>
<keyword evidence="5" id="KW-0413">Isomerase</keyword>
<dbReference type="EMBL" id="MARB01000017">
    <property type="protein sequence ID" value="ODJ86852.1"/>
    <property type="molecule type" value="Genomic_DNA"/>
</dbReference>
<dbReference type="Gene3D" id="3.10.580.10">
    <property type="entry name" value="CBS-domain"/>
    <property type="match status" value="1"/>
</dbReference>
<evidence type="ECO:0000259" key="3">
    <source>
        <dbReference type="PROSITE" id="PS50042"/>
    </source>
</evidence>
<keyword evidence="1 2" id="KW-0129">CBS domain</keyword>
<reference evidence="5 6" key="1">
    <citation type="submission" date="2016-06" db="EMBL/GenBank/DDBJ databases">
        <title>Genome sequence of endosymbiont of Candidatus Endolucinida thiodiazotropha.</title>
        <authorList>
            <person name="Poehlein A."/>
            <person name="Koenig S."/>
            <person name="Heiden S.E."/>
            <person name="Thuermer A."/>
            <person name="Voget S."/>
            <person name="Daniel R."/>
            <person name="Markert S."/>
            <person name="Gros O."/>
            <person name="Schweder T."/>
        </authorList>
    </citation>
    <scope>NUCLEOTIDE SEQUENCE [LARGE SCALE GENOMIC DNA]</scope>
    <source>
        <strain evidence="5 6">COS</strain>
    </source>
</reference>
<organism evidence="5 6">
    <name type="scientific">Candidatus Thiodiazotropha endolucinida</name>
    <dbReference type="NCBI Taxonomy" id="1655433"/>
    <lineage>
        <taxon>Bacteria</taxon>
        <taxon>Pseudomonadati</taxon>
        <taxon>Pseudomonadota</taxon>
        <taxon>Gammaproteobacteria</taxon>
        <taxon>Chromatiales</taxon>
        <taxon>Sedimenticolaceae</taxon>
        <taxon>Candidatus Thiodiazotropha</taxon>
    </lineage>
</organism>
<gene>
    <name evidence="5" type="primary">kdsD_2</name>
    <name evidence="5" type="ORF">CODIS_29970</name>
</gene>
<dbReference type="RefSeq" id="WP_069126597.1">
    <property type="nucleotide sequence ID" value="NZ_MARB01000017.1"/>
</dbReference>
<evidence type="ECO:0000256" key="1">
    <source>
        <dbReference type="ARBA" id="ARBA00023122"/>
    </source>
</evidence>
<protein>
    <submittedName>
        <fullName evidence="5">Arabinose 5-phosphate isomerase KdsD</fullName>
        <ecNumber evidence="5">5.3.1.13</ecNumber>
    </submittedName>
</protein>
<dbReference type="GO" id="GO:0008773">
    <property type="term" value="F:[protein-PII] uridylyltransferase activity"/>
    <property type="evidence" value="ECO:0007669"/>
    <property type="project" value="InterPro"/>
</dbReference>
<feature type="domain" description="CBS" evidence="4">
    <location>
        <begin position="226"/>
        <end position="284"/>
    </location>
</feature>
<dbReference type="CDD" id="cd04587">
    <property type="entry name" value="CBS_pair_CAP-ED_NT_Pol-beta-like_DUF294_assoc"/>
    <property type="match status" value="1"/>
</dbReference>
<comment type="caution">
    <text evidence="5">The sequence shown here is derived from an EMBL/GenBank/DDBJ whole genome shotgun (WGS) entry which is preliminary data.</text>
</comment>